<dbReference type="Pfam" id="PF04379">
    <property type="entry name" value="DUF525"/>
    <property type="match status" value="1"/>
</dbReference>
<dbReference type="Proteomes" id="UP000663570">
    <property type="component" value="Chromosome"/>
</dbReference>
<name>A0ABX7M2U1_9RHOO</name>
<dbReference type="EMBL" id="CP071060">
    <property type="protein sequence ID" value="QSI76089.1"/>
    <property type="molecule type" value="Genomic_DNA"/>
</dbReference>
<proteinExistence type="inferred from homology"/>
<evidence type="ECO:0000256" key="1">
    <source>
        <dbReference type="ARBA" id="ARBA00017693"/>
    </source>
</evidence>
<evidence type="ECO:0000259" key="3">
    <source>
        <dbReference type="PROSITE" id="PS51087"/>
    </source>
</evidence>
<organism evidence="4 5">
    <name type="scientific">Niveibacterium microcysteis</name>
    <dbReference type="NCBI Taxonomy" id="2811415"/>
    <lineage>
        <taxon>Bacteria</taxon>
        <taxon>Pseudomonadati</taxon>
        <taxon>Pseudomonadota</taxon>
        <taxon>Betaproteobacteria</taxon>
        <taxon>Rhodocyclales</taxon>
        <taxon>Rhodocyclaceae</taxon>
        <taxon>Niveibacterium</taxon>
    </lineage>
</organism>
<accession>A0ABX7M2U1</accession>
<evidence type="ECO:0000256" key="2">
    <source>
        <dbReference type="HAMAP-Rule" id="MF_00791"/>
    </source>
</evidence>
<gene>
    <name evidence="2 4" type="primary">apaG</name>
    <name evidence="4" type="ORF">JY500_16650</name>
</gene>
<dbReference type="InterPro" id="IPR050718">
    <property type="entry name" value="ApaG-like"/>
</dbReference>
<dbReference type="HAMAP" id="MF_00791">
    <property type="entry name" value="ApaG"/>
    <property type="match status" value="1"/>
</dbReference>
<protein>
    <recommendedName>
        <fullName evidence="1 2">Protein ApaG</fullName>
    </recommendedName>
</protein>
<dbReference type="PROSITE" id="PS51087">
    <property type="entry name" value="APAG"/>
    <property type="match status" value="1"/>
</dbReference>
<dbReference type="RefSeq" id="WP_172196890.1">
    <property type="nucleotide sequence ID" value="NZ_CP071060.1"/>
</dbReference>
<evidence type="ECO:0000313" key="5">
    <source>
        <dbReference type="Proteomes" id="UP000663570"/>
    </source>
</evidence>
<dbReference type="InterPro" id="IPR036767">
    <property type="entry name" value="ApaG_sf"/>
</dbReference>
<dbReference type="InterPro" id="IPR023065">
    <property type="entry name" value="Uncharacterised_ApaG"/>
</dbReference>
<evidence type="ECO:0000313" key="4">
    <source>
        <dbReference type="EMBL" id="QSI76089.1"/>
    </source>
</evidence>
<dbReference type="Gene3D" id="2.60.40.1470">
    <property type="entry name" value="ApaG domain"/>
    <property type="match status" value="1"/>
</dbReference>
<dbReference type="InterPro" id="IPR007474">
    <property type="entry name" value="ApaG_domain"/>
</dbReference>
<dbReference type="NCBIfam" id="NF003967">
    <property type="entry name" value="PRK05461.1"/>
    <property type="match status" value="1"/>
</dbReference>
<feature type="domain" description="ApaG" evidence="3">
    <location>
        <begin position="3"/>
        <end position="127"/>
    </location>
</feature>
<reference evidence="4 5" key="1">
    <citation type="submission" date="2021-02" db="EMBL/GenBank/DDBJ databases">
        <title>Niveibacterium changnyeongensis HC41.</title>
        <authorList>
            <person name="Kang M."/>
        </authorList>
    </citation>
    <scope>NUCLEOTIDE SEQUENCE [LARGE SCALE GENOMIC DNA]</scope>
    <source>
        <strain evidence="4 5">HC41</strain>
    </source>
</reference>
<sequence length="127" mass="13527">MPEAKSPAITVSAQAQYIEEQSDAEAGRFVFAYKVTIENTGDTPAQLVSRHWVITDAAGHVQEVRGIGVIGEQPRLAPGEAFEYTSGCAIATAVGTMRGAYQMVAEDGTQFEAEIPEFVLAAPGMLH</sequence>
<dbReference type="SUPFAM" id="SSF110069">
    <property type="entry name" value="ApaG-like"/>
    <property type="match status" value="1"/>
</dbReference>
<dbReference type="PANTHER" id="PTHR47191:SF2">
    <property type="entry name" value="OS05G0170800 PROTEIN"/>
    <property type="match status" value="1"/>
</dbReference>
<dbReference type="PANTHER" id="PTHR47191">
    <property type="entry name" value="OS05G0170800 PROTEIN"/>
    <property type="match status" value="1"/>
</dbReference>
<keyword evidence="5" id="KW-1185">Reference proteome</keyword>